<feature type="region of interest" description="Disordered" evidence="1">
    <location>
        <begin position="303"/>
        <end position="324"/>
    </location>
</feature>
<feature type="compositionally biased region" description="Basic and acidic residues" evidence="1">
    <location>
        <begin position="136"/>
        <end position="145"/>
    </location>
</feature>
<feature type="compositionally biased region" description="Low complexity" evidence="1">
    <location>
        <begin position="85"/>
        <end position="99"/>
    </location>
</feature>
<dbReference type="OrthoDB" id="7615648at2759"/>
<name>A0A8K0CZ88_IGNLU</name>
<reference evidence="2" key="1">
    <citation type="submission" date="2019-08" db="EMBL/GenBank/DDBJ databases">
        <title>The genome of the North American firefly Photinus pyralis.</title>
        <authorList>
            <consortium name="Photinus pyralis genome working group"/>
            <person name="Fallon T.R."/>
            <person name="Sander Lower S.E."/>
            <person name="Weng J.-K."/>
        </authorList>
    </citation>
    <scope>NUCLEOTIDE SEQUENCE</scope>
    <source>
        <strain evidence="2">TRF0915ILg1</strain>
        <tissue evidence="2">Whole body</tissue>
    </source>
</reference>
<feature type="compositionally biased region" description="Basic and acidic residues" evidence="1">
    <location>
        <begin position="172"/>
        <end position="198"/>
    </location>
</feature>
<evidence type="ECO:0000256" key="1">
    <source>
        <dbReference type="SAM" id="MobiDB-lite"/>
    </source>
</evidence>
<dbReference type="EMBL" id="VTPC01008236">
    <property type="protein sequence ID" value="KAF2893122.1"/>
    <property type="molecule type" value="Genomic_DNA"/>
</dbReference>
<feature type="region of interest" description="Disordered" evidence="1">
    <location>
        <begin position="1"/>
        <end position="51"/>
    </location>
</feature>
<gene>
    <name evidence="2" type="ORF">ILUMI_13049</name>
</gene>
<feature type="compositionally biased region" description="Polar residues" evidence="1">
    <location>
        <begin position="253"/>
        <end position="263"/>
    </location>
</feature>
<evidence type="ECO:0000313" key="3">
    <source>
        <dbReference type="Proteomes" id="UP000801492"/>
    </source>
</evidence>
<dbReference type="Proteomes" id="UP000801492">
    <property type="component" value="Unassembled WGS sequence"/>
</dbReference>
<proteinExistence type="predicted"/>
<feature type="region of interest" description="Disordered" evidence="1">
    <location>
        <begin position="233"/>
        <end position="265"/>
    </location>
</feature>
<dbReference type="AlphaFoldDB" id="A0A8K0CZ88"/>
<feature type="compositionally biased region" description="Basic and acidic residues" evidence="1">
    <location>
        <begin position="115"/>
        <end position="124"/>
    </location>
</feature>
<protein>
    <submittedName>
        <fullName evidence="2">Uncharacterized protein</fullName>
    </submittedName>
</protein>
<feature type="compositionally biased region" description="Polar residues" evidence="1">
    <location>
        <begin position="233"/>
        <end position="245"/>
    </location>
</feature>
<feature type="region of interest" description="Disordered" evidence="1">
    <location>
        <begin position="171"/>
        <end position="198"/>
    </location>
</feature>
<keyword evidence="3" id="KW-1185">Reference proteome</keyword>
<feature type="region of interest" description="Disordered" evidence="1">
    <location>
        <begin position="79"/>
        <end position="145"/>
    </location>
</feature>
<sequence length="425" mass="48306">MPEEPSYSLPQQEYPEQLAHNRPVERRHSVPVATNNAETPAQLKAPPIDYSGDLHMTQSDVDAVLARYETILGDHNTLETTPHRISSSSSKSSIIGKSSNTKLPPHMKPKIPTSIKEKQERLQKNNDNSKSTKQKSKTDTPHNIEHLEVEEITTEVLDSMLSELMENGCENKINERNKEKQRREVSAHSKKSEYKERKLSSSSIKEDLKYPKSFNYQDISENMTKSSQDIYSKVGGSSQICSPQRSPRYEPPNNHSIVQSNPPMRNCRTVDDCSAMELHRSKSYIVSLIDRALSKELGTLTDERQSVSPTQPQHHHNHALTRESDQMDARQAIDMMNKNLDKMDKGLCLEITPALTDSIVSNATAPQHTEVKHGSTCSCNVQDEPLYVKQLKQLRWGHLKHIQREVRRLEDLERFLDSCSSGSFM</sequence>
<accession>A0A8K0CZ88</accession>
<organism evidence="2 3">
    <name type="scientific">Ignelater luminosus</name>
    <name type="common">Cucubano</name>
    <name type="synonym">Pyrophorus luminosus</name>
    <dbReference type="NCBI Taxonomy" id="2038154"/>
    <lineage>
        <taxon>Eukaryota</taxon>
        <taxon>Metazoa</taxon>
        <taxon>Ecdysozoa</taxon>
        <taxon>Arthropoda</taxon>
        <taxon>Hexapoda</taxon>
        <taxon>Insecta</taxon>
        <taxon>Pterygota</taxon>
        <taxon>Neoptera</taxon>
        <taxon>Endopterygota</taxon>
        <taxon>Coleoptera</taxon>
        <taxon>Polyphaga</taxon>
        <taxon>Elateriformia</taxon>
        <taxon>Elateroidea</taxon>
        <taxon>Elateridae</taxon>
        <taxon>Agrypninae</taxon>
        <taxon>Pyrophorini</taxon>
        <taxon>Ignelater</taxon>
    </lineage>
</organism>
<comment type="caution">
    <text evidence="2">The sequence shown here is derived from an EMBL/GenBank/DDBJ whole genome shotgun (WGS) entry which is preliminary data.</text>
</comment>
<evidence type="ECO:0000313" key="2">
    <source>
        <dbReference type="EMBL" id="KAF2893122.1"/>
    </source>
</evidence>